<dbReference type="OrthoDB" id="2505777at2759"/>
<protein>
    <recommendedName>
        <fullName evidence="3">BED-type domain-containing protein</fullName>
    </recommendedName>
</protein>
<gene>
    <name evidence="1" type="ORF">VP01_889g5</name>
</gene>
<evidence type="ECO:0000313" key="1">
    <source>
        <dbReference type="EMBL" id="KNZ44720.1"/>
    </source>
</evidence>
<dbReference type="AlphaFoldDB" id="A0A0L6UAA3"/>
<keyword evidence="2" id="KW-1185">Reference proteome</keyword>
<evidence type="ECO:0008006" key="3">
    <source>
        <dbReference type="Google" id="ProtNLM"/>
    </source>
</evidence>
<proteinExistence type="predicted"/>
<dbReference type="Proteomes" id="UP000037035">
    <property type="component" value="Unassembled WGS sequence"/>
</dbReference>
<accession>A0A0L6UAA3</accession>
<sequence length="154" mass="17700">MKWKPEPEPPTAALQHPESTDIIDIDNDDLNSFKAGSKRSWVWNHLKDFSDPDFFICQVVTKMGNKCGKKLKKDKSSSTKNLHNHLLQFHCLADPKLTKKTKTNHYNISKWSQSGDMRPKPPLNSKNLKTVLVLLADCDLPFAFVERKSFCKIF</sequence>
<dbReference type="EMBL" id="LAVV01014492">
    <property type="protein sequence ID" value="KNZ44720.1"/>
    <property type="molecule type" value="Genomic_DNA"/>
</dbReference>
<name>A0A0L6UAA3_9BASI</name>
<organism evidence="1 2">
    <name type="scientific">Puccinia sorghi</name>
    <dbReference type="NCBI Taxonomy" id="27349"/>
    <lineage>
        <taxon>Eukaryota</taxon>
        <taxon>Fungi</taxon>
        <taxon>Dikarya</taxon>
        <taxon>Basidiomycota</taxon>
        <taxon>Pucciniomycotina</taxon>
        <taxon>Pucciniomycetes</taxon>
        <taxon>Pucciniales</taxon>
        <taxon>Pucciniaceae</taxon>
        <taxon>Puccinia</taxon>
    </lineage>
</organism>
<reference evidence="1 2" key="1">
    <citation type="submission" date="2015-08" db="EMBL/GenBank/DDBJ databases">
        <title>Next Generation Sequencing and Analysis of the Genome of Puccinia sorghi L Schw, the Causal Agent of Maize Common Rust.</title>
        <authorList>
            <person name="Rochi L."/>
            <person name="Burguener G."/>
            <person name="Darino M."/>
            <person name="Turjanski A."/>
            <person name="Kreff E."/>
            <person name="Dieguez M.J."/>
            <person name="Sacco F."/>
        </authorList>
    </citation>
    <scope>NUCLEOTIDE SEQUENCE [LARGE SCALE GENOMIC DNA]</scope>
    <source>
        <strain evidence="1 2">RO10H11247</strain>
    </source>
</reference>
<evidence type="ECO:0000313" key="2">
    <source>
        <dbReference type="Proteomes" id="UP000037035"/>
    </source>
</evidence>
<comment type="caution">
    <text evidence="1">The sequence shown here is derived from an EMBL/GenBank/DDBJ whole genome shotgun (WGS) entry which is preliminary data.</text>
</comment>
<dbReference type="VEuPathDB" id="FungiDB:VP01_889g5"/>